<dbReference type="Gene3D" id="1.20.5.4130">
    <property type="match status" value="1"/>
</dbReference>
<dbReference type="PANTHER" id="PTHR33377">
    <property type="entry name" value="OS10G0134700 PROTEIN-RELATED"/>
    <property type="match status" value="1"/>
</dbReference>
<evidence type="ECO:0000313" key="7">
    <source>
        <dbReference type="EMBL" id="KAF0918126.1"/>
    </source>
</evidence>
<dbReference type="Pfam" id="PF18052">
    <property type="entry name" value="Rx_N"/>
    <property type="match status" value="1"/>
</dbReference>
<protein>
    <recommendedName>
        <fullName evidence="6">Disease resistance N-terminal domain-containing protein</fullName>
    </recommendedName>
</protein>
<comment type="similarity">
    <text evidence="1">Belongs to the disease resistance NB-LRR family.</text>
</comment>
<keyword evidence="4" id="KW-0547">Nucleotide-binding</keyword>
<evidence type="ECO:0000259" key="6">
    <source>
        <dbReference type="Pfam" id="PF18052"/>
    </source>
</evidence>
<feature type="non-terminal residue" evidence="7">
    <location>
        <position position="1"/>
    </location>
</feature>
<evidence type="ECO:0000256" key="5">
    <source>
        <dbReference type="ARBA" id="ARBA00022821"/>
    </source>
</evidence>
<dbReference type="AlphaFoldDB" id="A0A6G1E0M0"/>
<dbReference type="GO" id="GO:0000166">
    <property type="term" value="F:nucleotide binding"/>
    <property type="evidence" value="ECO:0007669"/>
    <property type="project" value="UniProtKB-KW"/>
</dbReference>
<proteinExistence type="inferred from homology"/>
<dbReference type="InterPro" id="IPR041118">
    <property type="entry name" value="Rx_N"/>
</dbReference>
<keyword evidence="8" id="KW-1185">Reference proteome</keyword>
<comment type="caution">
    <text evidence="7">The sequence shown here is derived from an EMBL/GenBank/DDBJ whole genome shotgun (WGS) entry which is preliminary data.</text>
</comment>
<evidence type="ECO:0000313" key="8">
    <source>
        <dbReference type="Proteomes" id="UP000479710"/>
    </source>
</evidence>
<dbReference type="Proteomes" id="UP000479710">
    <property type="component" value="Unassembled WGS sequence"/>
</dbReference>
<evidence type="ECO:0000256" key="2">
    <source>
        <dbReference type="ARBA" id="ARBA00022614"/>
    </source>
</evidence>
<sequence length="272" mass="31367">STTEANKQTPSMYDPLCLTAHALHLDSGLAIYYREHQSVEENLQCLQRLLLRIQAIVEEADSRHITNQSMLLQLRMVRDVVYRGYYFLDNFRHRIIQVHAKDEERVINFLLEPHHRADAEGIDVLPIIGPRRVGKSTLVEHVCRDEKTIAFGSTNPEEEPKLASICMEIATMVKGSFMATHMIGGILKSNRSAQFWYSRYQASSARLADLPMIQSSDILTGNVELPEKFDVLDWRSSIPPYYSYMTHYEVLARPPHMLPKRKRTRALLEELD</sequence>
<keyword evidence="3" id="KW-0677">Repeat</keyword>
<gene>
    <name evidence="7" type="ORF">E2562_022712</name>
</gene>
<dbReference type="PANTHER" id="PTHR33377:SF36">
    <property type="entry name" value="OS01G0720900 PROTEIN"/>
    <property type="match status" value="1"/>
</dbReference>
<feature type="domain" description="Disease resistance N-terminal" evidence="6">
    <location>
        <begin position="32"/>
        <end position="101"/>
    </location>
</feature>
<dbReference type="EMBL" id="SPHZ02000005">
    <property type="protein sequence ID" value="KAF0918126.1"/>
    <property type="molecule type" value="Genomic_DNA"/>
</dbReference>
<evidence type="ECO:0000256" key="3">
    <source>
        <dbReference type="ARBA" id="ARBA00022737"/>
    </source>
</evidence>
<dbReference type="GO" id="GO:0006952">
    <property type="term" value="P:defense response"/>
    <property type="evidence" value="ECO:0007669"/>
    <property type="project" value="UniProtKB-KW"/>
</dbReference>
<name>A0A6G1E0M0_9ORYZ</name>
<dbReference type="OrthoDB" id="10495439at2759"/>
<evidence type="ECO:0000256" key="1">
    <source>
        <dbReference type="ARBA" id="ARBA00008894"/>
    </source>
</evidence>
<reference evidence="7 8" key="1">
    <citation type="submission" date="2019-11" db="EMBL/GenBank/DDBJ databases">
        <title>Whole genome sequence of Oryza granulata.</title>
        <authorList>
            <person name="Li W."/>
        </authorList>
    </citation>
    <scope>NUCLEOTIDE SEQUENCE [LARGE SCALE GENOMIC DNA]</scope>
    <source>
        <strain evidence="8">cv. Menghai</strain>
        <tissue evidence="7">Leaf</tissue>
    </source>
</reference>
<accession>A0A6G1E0M0</accession>
<keyword evidence="5" id="KW-0611">Plant defense</keyword>
<keyword evidence="2" id="KW-0433">Leucine-rich repeat</keyword>
<evidence type="ECO:0000256" key="4">
    <source>
        <dbReference type="ARBA" id="ARBA00022741"/>
    </source>
</evidence>
<organism evidence="7 8">
    <name type="scientific">Oryza meyeriana var. granulata</name>
    <dbReference type="NCBI Taxonomy" id="110450"/>
    <lineage>
        <taxon>Eukaryota</taxon>
        <taxon>Viridiplantae</taxon>
        <taxon>Streptophyta</taxon>
        <taxon>Embryophyta</taxon>
        <taxon>Tracheophyta</taxon>
        <taxon>Spermatophyta</taxon>
        <taxon>Magnoliopsida</taxon>
        <taxon>Liliopsida</taxon>
        <taxon>Poales</taxon>
        <taxon>Poaceae</taxon>
        <taxon>BOP clade</taxon>
        <taxon>Oryzoideae</taxon>
        <taxon>Oryzeae</taxon>
        <taxon>Oryzinae</taxon>
        <taxon>Oryza</taxon>
        <taxon>Oryza meyeriana</taxon>
    </lineage>
</organism>